<comment type="caution">
    <text evidence="4">The sequence shown here is derived from an EMBL/GenBank/DDBJ whole genome shotgun (WGS) entry which is preliminary data.</text>
</comment>
<proteinExistence type="predicted"/>
<reference evidence="4 5" key="1">
    <citation type="journal article" date="2015" name="Nature">
        <title>rRNA introns, odd ribosomes, and small enigmatic genomes across a large radiation of phyla.</title>
        <authorList>
            <person name="Brown C.T."/>
            <person name="Hug L.A."/>
            <person name="Thomas B.C."/>
            <person name="Sharon I."/>
            <person name="Castelle C.J."/>
            <person name="Singh A."/>
            <person name="Wilkins M.J."/>
            <person name="Williams K.H."/>
            <person name="Banfield J.F."/>
        </authorList>
    </citation>
    <scope>NUCLEOTIDE SEQUENCE [LARGE SCALE GENOMIC DNA]</scope>
</reference>
<protein>
    <submittedName>
        <fullName evidence="4">Phospholipase D/competence protein ComEA helix-hairpin-helix domain protein</fullName>
    </submittedName>
</protein>
<dbReference type="InterPro" id="IPR008947">
    <property type="entry name" value="PLipase_C/P1_nuclease_dom_sf"/>
</dbReference>
<accession>A0A0G1WI06</accession>
<dbReference type="SUPFAM" id="SSF74853">
    <property type="entry name" value="Lamin A/C globular tail domain"/>
    <property type="match status" value="3"/>
</dbReference>
<sequence length="1352" mass="145547">MENRKFGVLIPSLLLVVGLFFSAQLVYGYEVNTHAYLTAEAIELYNKNTAENKISADLKRFLIDGSIHEDDDPRYRNHFYDPINDAGLSDGLLDGESAKEWANDLVSQGGVEYTLLSDSSLAPVDKEKIEGFYPTSNFAWNEGIRYWLNGDEAMAMEVLGHILHLMEDMGVPEHTRNDSHVKGSKYEEYTARYDSNSPDDQLRSRIGDKKPVSLRSLDKYFDGLAKYSNKYFYSPESIGAYDFPELDFKTAESKNDGWYYFKSKDDEGSQYFLVAQRNLDDIYGTNSANTSVTKDLVMESYWSLLSVRTVHYSAGVIDLFFHDVEKARQDPDFLKEETPKPSIVARASNVVSSIWGGVKSVTVKTGAFFGNVLGAIGNGITSSAKFVGGLFTNDNGLTDVGSVGLESSELDTGSNDEADASAGPNTTTVKKDAATKKNDEIAALKLQIAQLQKEAQVQDKTVLALEKKKPEVVESDAQEVELVKSASSKQLDAPLCPYGSTTKSIQRGVVINEVAWMGGVRSAGDEWIELKNVSSNDVDVSGWQLLNKGGGVKIRLDDLKNSTVKAGQIVLLERTDNNSAVGVTADLIYSGALGNSSDGLHLFDSSCSIVDEIPVAAHWTAGSNDSKQTMERNSGGGWRTSSSVGGTPKKENSAGVTYSNGGGISVSLSSAQSGRGGDSLSIAEPQFYPVTINEIMYDLPGADTNREWIELRNTGSTTVDILDWKLFEGEVNHELAAVQGSSVMSVDGYVIITGSKDEFLKDNAGFTGSILESSFSLNNDGEQLSFKNGTLTIDSTSYASSTGAYGDGASLQLIDGVWVAASSTPGRINSAPIVNVATTTADMYATSSQSIHSADSGGLSVITYYQSLATSTSYTVGSFSVYGSGVAGKWRGGVCAFNPLTLKCSTVLVQAFADRDMPGGDTETLLTFGFNEPVALDAGMLYALFVEPTGSVPAKDRVSHIRGSAADVYLGGKLYAFGQYEPYYINEAIDTGLADMYFAISSIALATTTQVTESSTEDIATTTATTTIMQFYPVIINEAMYDLPGADEGREWIELYNNGTTTVDIAEWKFYENETHHGLTLKQGSPSLLPAGYAVIGNDSTAFLADNSGFTGTLFDSTFSLSNEGEFLVLKNGDLVIDTTMYASATGAQGDGNSLQKFGDVWQAASSTPGMENVMPVVVLEPEPTSTESTTTDFVDSDVVAFPSGPATLSQLNDSIRSTPTVKARYQQVIGKNAISSIKIVRIYGESERAGRWRVGICTDLASCAKTSIAEVYSSEENNVADVKTSMVFDFGNLIALDPAINYVLYFIPPSDALSSVYGAAEYGAYVNGGLTTYVGSEGRDVGVHDMYFEIN</sequence>
<feature type="domain" description="LTD" evidence="3">
    <location>
        <begin position="501"/>
        <end position="617"/>
    </location>
</feature>
<dbReference type="EMBL" id="LCPB01000007">
    <property type="protein sequence ID" value="KKU89953.1"/>
    <property type="molecule type" value="Genomic_DNA"/>
</dbReference>
<dbReference type="GO" id="GO:0004629">
    <property type="term" value="F:phospholipase C activity"/>
    <property type="evidence" value="ECO:0007669"/>
    <property type="project" value="InterPro"/>
</dbReference>
<feature type="domain" description="LTD" evidence="3">
    <location>
        <begin position="678"/>
        <end position="827"/>
    </location>
</feature>
<dbReference type="Pfam" id="PF00932">
    <property type="entry name" value="LTD"/>
    <property type="match status" value="3"/>
</dbReference>
<feature type="region of interest" description="Disordered" evidence="2">
    <location>
        <begin position="621"/>
        <end position="658"/>
    </location>
</feature>
<dbReference type="Gene3D" id="1.10.575.10">
    <property type="entry name" value="P1 Nuclease"/>
    <property type="match status" value="1"/>
</dbReference>
<keyword evidence="1" id="KW-0175">Coiled coil</keyword>
<dbReference type="SUPFAM" id="SSF48537">
    <property type="entry name" value="Phospholipase C/P1 nuclease"/>
    <property type="match status" value="1"/>
</dbReference>
<evidence type="ECO:0000256" key="2">
    <source>
        <dbReference type="SAM" id="MobiDB-lite"/>
    </source>
</evidence>
<dbReference type="Gene3D" id="2.60.40.1260">
    <property type="entry name" value="Lamin Tail domain"/>
    <property type="match status" value="1"/>
</dbReference>
<evidence type="ECO:0000313" key="4">
    <source>
        <dbReference type="EMBL" id="KKU89953.1"/>
    </source>
</evidence>
<name>A0A0G1WI06_9BACT</name>
<gene>
    <name evidence="4" type="ORF">UY19_C0007G0039</name>
</gene>
<dbReference type="SMART" id="SM00770">
    <property type="entry name" value="Zn_dep_PLPC"/>
    <property type="match status" value="1"/>
</dbReference>
<dbReference type="InterPro" id="IPR001322">
    <property type="entry name" value="Lamin_tail_dom"/>
</dbReference>
<organism evidence="4 5">
    <name type="scientific">Candidatus Wolfebacteria bacterium GW2011_GWA2_47_9b</name>
    <dbReference type="NCBI Taxonomy" id="1619005"/>
    <lineage>
        <taxon>Bacteria</taxon>
        <taxon>Candidatus Wolfeibacteriota</taxon>
    </lineage>
</organism>
<dbReference type="Proteomes" id="UP000033882">
    <property type="component" value="Unassembled WGS sequence"/>
</dbReference>
<evidence type="ECO:0000259" key="3">
    <source>
        <dbReference type="PROSITE" id="PS51841"/>
    </source>
</evidence>
<feature type="coiled-coil region" evidence="1">
    <location>
        <begin position="434"/>
        <end position="468"/>
    </location>
</feature>
<dbReference type="GO" id="GO:0008270">
    <property type="term" value="F:zinc ion binding"/>
    <property type="evidence" value="ECO:0007669"/>
    <property type="project" value="InterPro"/>
</dbReference>
<dbReference type="PROSITE" id="PS51841">
    <property type="entry name" value="LTD"/>
    <property type="match status" value="3"/>
</dbReference>
<feature type="region of interest" description="Disordered" evidence="2">
    <location>
        <begin position="402"/>
        <end position="433"/>
    </location>
</feature>
<evidence type="ECO:0000256" key="1">
    <source>
        <dbReference type="SAM" id="Coils"/>
    </source>
</evidence>
<dbReference type="InterPro" id="IPR036415">
    <property type="entry name" value="Lamin_tail_dom_sf"/>
</dbReference>
<feature type="domain" description="LTD" evidence="3">
    <location>
        <begin position="1020"/>
        <end position="1144"/>
    </location>
</feature>
<dbReference type="InterPro" id="IPR001531">
    <property type="entry name" value="Zn_PLipaseC"/>
</dbReference>
<evidence type="ECO:0000313" key="5">
    <source>
        <dbReference type="Proteomes" id="UP000033882"/>
    </source>
</evidence>